<evidence type="ECO:0000256" key="4">
    <source>
        <dbReference type="ARBA" id="ARBA00022448"/>
    </source>
</evidence>
<evidence type="ECO:0000256" key="9">
    <source>
        <dbReference type="ARBA" id="ARBA00022963"/>
    </source>
</evidence>
<comment type="function">
    <text evidence="14">Component of chylomicrons, very low-density lipoproteins (VLDL), low-density lipoproteins (LDL), and high-density lipoproteins (HDL) in plasma. Plays an important role in lipoprotein metabolism as an activator of lipoprotein lipase.</text>
</comment>
<keyword evidence="5 14" id="KW-0162">Chylomicron</keyword>
<organism evidence="16">
    <name type="scientific">Xenopus tropicalis</name>
    <name type="common">Western clawed frog</name>
    <name type="synonym">Silurana tropicalis</name>
    <dbReference type="NCBI Taxonomy" id="8364"/>
    <lineage>
        <taxon>Eukaryota</taxon>
        <taxon>Metazoa</taxon>
        <taxon>Chordata</taxon>
        <taxon>Craniata</taxon>
        <taxon>Vertebrata</taxon>
        <taxon>Euteleostomi</taxon>
        <taxon>Amphibia</taxon>
        <taxon>Batrachia</taxon>
        <taxon>Anura</taxon>
        <taxon>Pipoidea</taxon>
        <taxon>Pipidae</taxon>
        <taxon>Xenopodinae</taxon>
        <taxon>Xenopus</taxon>
        <taxon>Silurana</taxon>
    </lineage>
</organism>
<dbReference type="GO" id="GO:0034362">
    <property type="term" value="C:low-density lipoprotein particle"/>
    <property type="evidence" value="ECO:0007669"/>
    <property type="project" value="UniProtKB-UniRule"/>
</dbReference>
<gene>
    <name evidence="18 19" type="primary">apoc2</name>
    <name evidence="16" type="ORF">XENTR_v90027211mg</name>
</gene>
<dbReference type="Gene3D" id="1.10.1440.10">
    <property type="entry name" value="Apolipoprotein C-II"/>
    <property type="match status" value="1"/>
</dbReference>
<dbReference type="GO" id="GO:0016042">
    <property type="term" value="P:lipid catabolic process"/>
    <property type="evidence" value="ECO:0007669"/>
    <property type="project" value="UniProtKB-UniRule"/>
</dbReference>
<proteinExistence type="inferred from homology"/>
<feature type="signal peptide" evidence="15">
    <location>
        <begin position="1"/>
        <end position="22"/>
    </location>
</feature>
<accession>A0A1B8XUI9</accession>
<comment type="similarity">
    <text evidence="2 14">Belongs to the apolipoprotein C2 family.</text>
</comment>
<feature type="chain" id="PRO_5044555947" description="Apolipoprotein C-II" evidence="15">
    <location>
        <begin position="23"/>
        <end position="97"/>
    </location>
</feature>
<evidence type="ECO:0000313" key="18">
    <source>
        <dbReference type="RefSeq" id="XP_004920591.1"/>
    </source>
</evidence>
<dbReference type="RefSeq" id="XP_004920591.1">
    <property type="nucleotide sequence ID" value="XM_004920534.3"/>
</dbReference>
<dbReference type="Proteomes" id="UP000008143">
    <property type="component" value="Chromosome 7"/>
</dbReference>
<dbReference type="PANTHER" id="PTHR16566:SF0">
    <property type="entry name" value="APOLIPOPROTEIN C-II"/>
    <property type="match status" value="1"/>
</dbReference>
<evidence type="ECO:0000256" key="8">
    <source>
        <dbReference type="ARBA" id="ARBA00022850"/>
    </source>
</evidence>
<dbReference type="Pfam" id="PF05355">
    <property type="entry name" value="Apo-CII"/>
    <property type="match status" value="1"/>
</dbReference>
<evidence type="ECO:0000256" key="12">
    <source>
        <dbReference type="ARBA" id="ARBA00023313"/>
    </source>
</evidence>
<dbReference type="GO" id="GO:0034364">
    <property type="term" value="C:high-density lipoprotein particle"/>
    <property type="evidence" value="ECO:0007669"/>
    <property type="project" value="UniProtKB-KW"/>
</dbReference>
<dbReference type="EMBL" id="KV461876">
    <property type="protein sequence ID" value="OCA14302.1"/>
    <property type="molecule type" value="Genomic_DNA"/>
</dbReference>
<evidence type="ECO:0000256" key="13">
    <source>
        <dbReference type="ARBA" id="ARBA00031176"/>
    </source>
</evidence>
<sequence length="97" mass="11373">MKASQVIAVSLLLLLLSTGIESYRIQKRESPTYLSQIQEAVSSSWEQVANKAQDWFEAVRNHQVEEKAKEIYEKGTNAVKPYYNIFSDQLYHWWYAQ</sequence>
<dbReference type="InterPro" id="IPR023121">
    <property type="entry name" value="ApoC-II_dom_sf"/>
</dbReference>
<dbReference type="AlphaFoldDB" id="A0A1B8XUI9"/>
<evidence type="ECO:0000313" key="17">
    <source>
        <dbReference type="Proteomes" id="UP000008143"/>
    </source>
</evidence>
<evidence type="ECO:0000256" key="7">
    <source>
        <dbReference type="ARBA" id="ARBA00022710"/>
    </source>
</evidence>
<name>A0A1B8XUI9_XENTR</name>
<keyword evidence="11 14" id="KW-0443">Lipid metabolism</keyword>
<keyword evidence="17" id="KW-1185">Reference proteome</keyword>
<dbReference type="Xenbase" id="XB-GENE-22061500">
    <property type="gene designation" value="apoc2"/>
</dbReference>
<evidence type="ECO:0000256" key="1">
    <source>
        <dbReference type="ARBA" id="ARBA00004613"/>
    </source>
</evidence>
<dbReference type="OrthoDB" id="9881800at2759"/>
<protein>
    <recommendedName>
        <fullName evidence="3 14">Apolipoprotein C-II</fullName>
        <shortName evidence="14">Apo-CII</shortName>
        <shortName evidence="14">ApoC-II</shortName>
    </recommendedName>
    <alternativeName>
        <fullName evidence="13 14">Apolipoprotein C2</fullName>
    </alternativeName>
</protein>
<dbReference type="OMA" id="NKAQDWF"/>
<evidence type="ECO:0000256" key="14">
    <source>
        <dbReference type="RuleBase" id="RU368054"/>
    </source>
</evidence>
<evidence type="ECO:0000256" key="6">
    <source>
        <dbReference type="ARBA" id="ARBA00022525"/>
    </source>
</evidence>
<keyword evidence="12 14" id="KW-0850">VLDL</keyword>
<comment type="subcellular location">
    <subcellularLocation>
        <location evidence="1 14">Secreted</location>
    </subcellularLocation>
</comment>
<dbReference type="PANTHER" id="PTHR16566">
    <property type="entry name" value="APOLIPOPROTEIN C-II"/>
    <property type="match status" value="1"/>
</dbReference>
<evidence type="ECO:0000313" key="19">
    <source>
        <dbReference type="Xenbase" id="XB-GENE-22061500"/>
    </source>
</evidence>
<keyword evidence="7 14" id="KW-0427">LDL</keyword>
<reference evidence="16" key="1">
    <citation type="submission" date="2009-11" db="EMBL/GenBank/DDBJ databases">
        <authorList>
            <consortium name="US DOE Joint Genome Institute (JGI-PGF)"/>
            <person name="Ottilar R."/>
            <person name="Schmutz J."/>
            <person name="Salamov A."/>
            <person name="Cheng J.F."/>
            <person name="Lucas S."/>
            <person name="Pitluck S."/>
            <person name="Gundlach H."/>
            <person name="Guo Y."/>
            <person name="Haberer G."/>
            <person name="Nasrallah J."/>
            <person name="Mayer K.F.X."/>
            <person name="van de Peer Y."/>
            <person name="Weigel D."/>
            <person name="Grigoriev I.V."/>
        </authorList>
    </citation>
    <scope>NUCLEOTIDE SEQUENCE</scope>
    <source>
        <strain evidence="16">Nigerian</strain>
    </source>
</reference>
<evidence type="ECO:0000256" key="15">
    <source>
        <dbReference type="SAM" id="SignalP"/>
    </source>
</evidence>
<evidence type="ECO:0000256" key="5">
    <source>
        <dbReference type="ARBA" id="ARBA00022513"/>
    </source>
</evidence>
<dbReference type="KEGG" id="xtr:100488079"/>
<evidence type="ECO:0000256" key="10">
    <source>
        <dbReference type="ARBA" id="ARBA00023055"/>
    </source>
</evidence>
<dbReference type="CTD" id="344"/>
<reference evidence="18" key="4">
    <citation type="submission" date="2025-04" db="UniProtKB">
        <authorList>
            <consortium name="RefSeq"/>
        </authorList>
    </citation>
    <scope>IDENTIFICATION</scope>
    <source>
        <strain evidence="18">Nigerian</strain>
        <tissue evidence="18">Liver and blood</tissue>
    </source>
</reference>
<keyword evidence="10 14" id="KW-0445">Lipid transport</keyword>
<reference evidence="16" key="2">
    <citation type="journal article" date="2010" name="Science">
        <title>The genome of the Western clawed frog Xenopus tropicalis.</title>
        <authorList>
            <person name="Hellsten U."/>
            <person name="Harland R.M."/>
            <person name="Gilchrist M.J."/>
            <person name="Hendrix D."/>
            <person name="Jurka J."/>
            <person name="Kapitonov V."/>
            <person name="Ovcharenko I."/>
            <person name="Putnam N.H."/>
            <person name="Shu S."/>
            <person name="Taher L."/>
            <person name="Blitz I.L."/>
            <person name="Blumberg B."/>
            <person name="Dichmann D.S."/>
            <person name="Dubchak I."/>
            <person name="Amaya E."/>
            <person name="Detter J.C."/>
            <person name="Fletcher R."/>
            <person name="Gerhard D.S."/>
            <person name="Goodstein D."/>
            <person name="Graves T."/>
            <person name="Grigoriev I.V."/>
            <person name="Grimwood J."/>
            <person name="Kawashima T."/>
            <person name="Lindquist E."/>
            <person name="Lucas S.M."/>
            <person name="Mead P.E."/>
            <person name="Mitros T."/>
            <person name="Ogino H."/>
            <person name="Ohta Y."/>
            <person name="Poliakov A.V."/>
            <person name="Pollet N."/>
            <person name="Robert J."/>
            <person name="Salamov A."/>
            <person name="Sater A.K."/>
            <person name="Schmutz J."/>
            <person name="Terry A."/>
            <person name="Vize P.D."/>
            <person name="Warren W.C."/>
            <person name="Wells D."/>
            <person name="Wills A."/>
            <person name="Wilson R.K."/>
            <person name="Zimmerman L.B."/>
            <person name="Zorn A.M."/>
            <person name="Grainger R."/>
            <person name="Grammer T."/>
            <person name="Khokha M.K."/>
            <person name="Richardson P.M."/>
            <person name="Rokhsar D.S."/>
        </authorList>
    </citation>
    <scope>NUCLEOTIDE SEQUENCE [LARGE SCALE GENOMIC DNA]</scope>
    <source>
        <strain evidence="16">Nigerian</strain>
    </source>
</reference>
<dbReference type="GO" id="GO:0034361">
    <property type="term" value="C:very-low-density lipoprotein particle"/>
    <property type="evidence" value="ECO:0007669"/>
    <property type="project" value="UniProtKB-UniRule"/>
</dbReference>
<keyword evidence="6 14" id="KW-0964">Secreted</keyword>
<keyword evidence="4 14" id="KW-0813">Transport</keyword>
<dbReference type="InterPro" id="IPR008019">
    <property type="entry name" value="Apo-CII"/>
</dbReference>
<keyword evidence="14 15" id="KW-0732">Signal</keyword>
<dbReference type="GO" id="GO:0006869">
    <property type="term" value="P:lipid transport"/>
    <property type="evidence" value="ECO:0007669"/>
    <property type="project" value="UniProtKB-UniRule"/>
</dbReference>
<reference evidence="16" key="3">
    <citation type="submission" date="2016-05" db="EMBL/GenBank/DDBJ databases">
        <title>WGS assembly of Xenopus tropicalis.</title>
        <authorList>
            <person name="Sessions A."/>
            <person name="Jenkins J."/>
            <person name="Mitros T."/>
            <person name="Lyons J.T."/>
            <person name="Dichmann D.S."/>
            <person name="Robert J."/>
            <person name="Harland R.M."/>
            <person name="Rokhsar D.S."/>
        </authorList>
    </citation>
    <scope>NUCLEOTIDE SEQUENCE</scope>
    <source>
        <strain evidence="16">Nigerian</strain>
    </source>
</reference>
<dbReference type="GO" id="GO:0008047">
    <property type="term" value="F:enzyme activator activity"/>
    <property type="evidence" value="ECO:0007669"/>
    <property type="project" value="InterPro"/>
</dbReference>
<evidence type="ECO:0000256" key="2">
    <source>
        <dbReference type="ARBA" id="ARBA00007221"/>
    </source>
</evidence>
<evidence type="ECO:0000256" key="3">
    <source>
        <dbReference type="ARBA" id="ARBA00013947"/>
    </source>
</evidence>
<keyword evidence="9 14" id="KW-0442">Lipid degradation</keyword>
<evidence type="ECO:0000256" key="11">
    <source>
        <dbReference type="ARBA" id="ARBA00023098"/>
    </source>
</evidence>
<dbReference type="GO" id="GO:0042627">
    <property type="term" value="C:chylomicron"/>
    <property type="evidence" value="ECO:0007669"/>
    <property type="project" value="UniProtKB-UniRule"/>
</dbReference>
<dbReference type="GeneID" id="100488079"/>
<keyword evidence="8 14" id="KW-0345">HDL</keyword>
<evidence type="ECO:0000313" key="16">
    <source>
        <dbReference type="EMBL" id="OCA14302.1"/>
    </source>
</evidence>